<dbReference type="Proteomes" id="UP000275408">
    <property type="component" value="Unassembled WGS sequence"/>
</dbReference>
<proteinExistence type="predicted"/>
<dbReference type="GO" id="GO:0003677">
    <property type="term" value="F:DNA binding"/>
    <property type="evidence" value="ECO:0007669"/>
    <property type="project" value="InterPro"/>
</dbReference>
<keyword evidence="2" id="KW-1185">Reference proteome</keyword>
<dbReference type="PANTHER" id="PTHR35617">
    <property type="entry name" value="PHAGE_INTEGRASE DOMAIN-CONTAINING PROTEIN"/>
    <property type="match status" value="1"/>
</dbReference>
<dbReference type="AlphaFoldDB" id="A0A3M6UW50"/>
<organism evidence="1 2">
    <name type="scientific">Pocillopora damicornis</name>
    <name type="common">Cauliflower coral</name>
    <name type="synonym">Millepora damicornis</name>
    <dbReference type="NCBI Taxonomy" id="46731"/>
    <lineage>
        <taxon>Eukaryota</taxon>
        <taxon>Metazoa</taxon>
        <taxon>Cnidaria</taxon>
        <taxon>Anthozoa</taxon>
        <taxon>Hexacorallia</taxon>
        <taxon>Scleractinia</taxon>
        <taxon>Astrocoeniina</taxon>
        <taxon>Pocilloporidae</taxon>
        <taxon>Pocillopora</taxon>
    </lineage>
</organism>
<feature type="non-terminal residue" evidence="1">
    <location>
        <position position="321"/>
    </location>
</feature>
<evidence type="ECO:0000313" key="1">
    <source>
        <dbReference type="EMBL" id="RMX57943.1"/>
    </source>
</evidence>
<dbReference type="EMBL" id="RCHS01000571">
    <property type="protein sequence ID" value="RMX57943.1"/>
    <property type="molecule type" value="Genomic_DNA"/>
</dbReference>
<dbReference type="SUPFAM" id="SSF56349">
    <property type="entry name" value="DNA breaking-rejoining enzymes"/>
    <property type="match status" value="1"/>
</dbReference>
<gene>
    <name evidence="1" type="ORF">pdam_00021953</name>
</gene>
<reference evidence="1 2" key="1">
    <citation type="journal article" date="2018" name="Sci. Rep.">
        <title>Comparative analysis of the Pocillopora damicornis genome highlights role of immune system in coral evolution.</title>
        <authorList>
            <person name="Cunning R."/>
            <person name="Bay R.A."/>
            <person name="Gillette P."/>
            <person name="Baker A.C."/>
            <person name="Traylor-Knowles N."/>
        </authorList>
    </citation>
    <scope>NUCLEOTIDE SEQUENCE [LARGE SCALE GENOMIC DNA]</scope>
    <source>
        <strain evidence="1">RSMAS</strain>
        <tissue evidence="1">Whole animal</tissue>
    </source>
</reference>
<comment type="caution">
    <text evidence="1">The sequence shown here is derived from an EMBL/GenBank/DDBJ whole genome shotgun (WGS) entry which is preliminary data.</text>
</comment>
<name>A0A3M6UW50_POCDA</name>
<sequence length="321" mass="36296">MNDYLKNVPARLTSIPILSEAQPNGQSTLKVPSVKFQSSAIVSTISTTTSVTTPISVSAASMNPTAQPFDPRNPPIKEEEIEVDNMIPPNTKLYHDDKFTERIYALLNDKMPSLLKWFNRSGSHVEGHKGGKQQDFQRKMNVFDEEKDAIWCKMDAENRSSCRWLPRGISPLSRGQTLHLLDINLMSTYDSSIVFTFNKPLKQSNPRTQVKPLVLKANTHDESLCVFSTLKEYLQRTETLRATGSQLLISFQKPHKAVSRDTISRWIRTVMQLSGINLDVPVQEILRKVGWSSAQTFAIYYDKNLDTSESSASRFQEAILT</sequence>
<evidence type="ECO:0000313" key="2">
    <source>
        <dbReference type="Proteomes" id="UP000275408"/>
    </source>
</evidence>
<evidence type="ECO:0008006" key="3">
    <source>
        <dbReference type="Google" id="ProtNLM"/>
    </source>
</evidence>
<dbReference type="PANTHER" id="PTHR35617:SF3">
    <property type="entry name" value="CORE-BINDING (CB) DOMAIN-CONTAINING PROTEIN"/>
    <property type="match status" value="1"/>
</dbReference>
<dbReference type="InterPro" id="IPR011010">
    <property type="entry name" value="DNA_brk_join_enz"/>
</dbReference>
<protein>
    <recommendedName>
        <fullName evidence="3">Tyr recombinase domain-containing protein</fullName>
    </recommendedName>
</protein>
<dbReference type="STRING" id="46731.A0A3M6UW50"/>
<accession>A0A3M6UW50</accession>